<name>A0A401ITW9_9LACO</name>
<gene>
    <name evidence="3" type="ORF">LFYK43_13960</name>
</gene>
<dbReference type="Proteomes" id="UP000286848">
    <property type="component" value="Unassembled WGS sequence"/>
</dbReference>
<dbReference type="AlphaFoldDB" id="A0A401ITW9"/>
<evidence type="ECO:0000313" key="4">
    <source>
        <dbReference type="Proteomes" id="UP000286848"/>
    </source>
</evidence>
<feature type="domain" description="Rolling Circle replication initiation protein N-terminal" evidence="2">
    <location>
        <begin position="14"/>
        <end position="95"/>
    </location>
</feature>
<dbReference type="Pfam" id="PF02486">
    <property type="entry name" value="Rep_trans"/>
    <property type="match status" value="1"/>
</dbReference>
<dbReference type="Pfam" id="PF18106">
    <property type="entry name" value="Rol_Rep_N"/>
    <property type="match status" value="1"/>
</dbReference>
<keyword evidence="4" id="KW-1185">Reference proteome</keyword>
<dbReference type="InterPro" id="IPR003491">
    <property type="entry name" value="REP-like_C"/>
</dbReference>
<proteinExistence type="predicted"/>
<evidence type="ECO:0000313" key="3">
    <source>
        <dbReference type="EMBL" id="GBG94937.1"/>
    </source>
</evidence>
<feature type="domain" description="Replication initiation protein-like C-terminal" evidence="1">
    <location>
        <begin position="124"/>
        <end position="301"/>
    </location>
</feature>
<organism evidence="3 4">
    <name type="scientific">Ligilactobacillus salitolerans</name>
    <dbReference type="NCBI Taxonomy" id="1808352"/>
    <lineage>
        <taxon>Bacteria</taxon>
        <taxon>Bacillati</taxon>
        <taxon>Bacillota</taxon>
        <taxon>Bacilli</taxon>
        <taxon>Lactobacillales</taxon>
        <taxon>Lactobacillaceae</taxon>
        <taxon>Ligilactobacillus</taxon>
    </lineage>
</organism>
<protein>
    <submittedName>
        <fullName evidence="3">Uncharacterized protein</fullName>
    </submittedName>
</protein>
<accession>A0A401ITW9</accession>
<evidence type="ECO:0000259" key="2">
    <source>
        <dbReference type="Pfam" id="PF18106"/>
    </source>
</evidence>
<dbReference type="InterPro" id="IPR040819">
    <property type="entry name" value="Rol_Rep_N"/>
</dbReference>
<dbReference type="RefSeq" id="WP_229717990.1">
    <property type="nucleotide sequence ID" value="NZ_BFFP01000022.1"/>
</dbReference>
<reference evidence="3 4" key="1">
    <citation type="journal article" date="2019" name="Int. J. Syst. Evol. Microbiol.">
        <title>Lactobacillus salitolerans sp. nov., a novel lactic acid bacterium isolated from spent mushroom substrates.</title>
        <authorList>
            <person name="Tohno M."/>
            <person name="Tanizawa Y."/>
            <person name="Kojima Y."/>
            <person name="Sakamoto M."/>
            <person name="Nakamura Y."/>
            <person name="Ohkuma M."/>
            <person name="Kobayashi H."/>
        </authorList>
    </citation>
    <scope>NUCLEOTIDE SEQUENCE [LARGE SCALE GENOMIC DNA]</scope>
    <source>
        <strain evidence="3 4">YK43</strain>
    </source>
</reference>
<dbReference type="EMBL" id="BFFP01000022">
    <property type="protein sequence ID" value="GBG94937.1"/>
    <property type="molecule type" value="Genomic_DNA"/>
</dbReference>
<comment type="caution">
    <text evidence="3">The sequence shown here is derived from an EMBL/GenBank/DDBJ whole genome shotgun (WGS) entry which is preliminary data.</text>
</comment>
<evidence type="ECO:0000259" key="1">
    <source>
        <dbReference type="Pfam" id="PF02486"/>
    </source>
</evidence>
<sequence>MIQPKPISNNVLGKIDWFQIVIQGLAWTTVYTDILQISLDCVTVEDATLKHEDYDVMYTCGPIRYYTYENQSKQLGRGTLVMSGQACTMYEWANLAENSQRNVFQELALRIIDLASSSSISFDVKRLDLALDDYNEKTFFDIDLIIGKVSRKQFLSKGRTNTVYDSEFDKRTRSKTQVIGARGSECMFRIYEKGKELAMGLSGVEREVVLKQAPQIRLEAETRKDTANDLFITIAYLTKKETLTNLIRGFVSTELNFYSDTTYQVISRWWSDYLKPSYIPNVHRRYEKSIFEDTLHWFEVQGPYAVTQALFFLSNNGIEILANNTIELPPPLLGRRDDYCWNQDLANKLIDFVTKEKRMDLIPLIHQRNRVGDSSHYRPPTPPYVRNRIRRFNNLSFCLN</sequence>